<evidence type="ECO:0000256" key="4">
    <source>
        <dbReference type="ARBA" id="ARBA00023187"/>
    </source>
</evidence>
<keyword evidence="3 6" id="KW-0507">mRNA processing</keyword>
<dbReference type="Gene3D" id="3.40.30.10">
    <property type="entry name" value="Glutaredoxin"/>
    <property type="match status" value="1"/>
</dbReference>
<dbReference type="OrthoDB" id="147752at2759"/>
<dbReference type="EMBL" id="ML996106">
    <property type="protein sequence ID" value="KAF2739055.1"/>
    <property type="molecule type" value="Genomic_DNA"/>
</dbReference>
<reference evidence="8" key="1">
    <citation type="journal article" date="2020" name="Stud. Mycol.">
        <title>101 Dothideomycetes genomes: a test case for predicting lifestyles and emergence of pathogens.</title>
        <authorList>
            <person name="Haridas S."/>
            <person name="Albert R."/>
            <person name="Binder M."/>
            <person name="Bloem J."/>
            <person name="Labutti K."/>
            <person name="Salamov A."/>
            <person name="Andreopoulos B."/>
            <person name="Baker S."/>
            <person name="Barry K."/>
            <person name="Bills G."/>
            <person name="Bluhm B."/>
            <person name="Cannon C."/>
            <person name="Castanera R."/>
            <person name="Culley D."/>
            <person name="Daum C."/>
            <person name="Ezra D."/>
            <person name="Gonzalez J."/>
            <person name="Henrissat B."/>
            <person name="Kuo A."/>
            <person name="Liang C."/>
            <person name="Lipzen A."/>
            <person name="Lutzoni F."/>
            <person name="Magnuson J."/>
            <person name="Mondo S."/>
            <person name="Nolan M."/>
            <person name="Ohm R."/>
            <person name="Pangilinan J."/>
            <person name="Park H.-J."/>
            <person name="Ramirez L."/>
            <person name="Alfaro M."/>
            <person name="Sun H."/>
            <person name="Tritt A."/>
            <person name="Yoshinaga Y."/>
            <person name="Zwiers L.-H."/>
            <person name="Turgeon B."/>
            <person name="Goodwin S."/>
            <person name="Spatafora J."/>
            <person name="Crous P."/>
            <person name="Grigoriev I."/>
        </authorList>
    </citation>
    <scope>NUCLEOTIDE SEQUENCE</scope>
    <source>
        <strain evidence="8">CBS 125425</strain>
    </source>
</reference>
<evidence type="ECO:0000313" key="8">
    <source>
        <dbReference type="EMBL" id="KAF2739055.1"/>
    </source>
</evidence>
<proteinExistence type="inferred from homology"/>
<dbReference type="PANTHER" id="PTHR12052:SF5">
    <property type="entry name" value="THIOREDOXIN-LIKE PROTEIN 4A"/>
    <property type="match status" value="1"/>
</dbReference>
<dbReference type="FunFam" id="3.40.30.10:FF:000004">
    <property type="entry name" value="Spliceosomal protein DIB1"/>
    <property type="match status" value="1"/>
</dbReference>
<comment type="caution">
    <text evidence="8">The sequence shown here is derived from an EMBL/GenBank/DDBJ whole genome shotgun (WGS) entry which is preliminary data.</text>
</comment>
<evidence type="ECO:0000256" key="5">
    <source>
        <dbReference type="ARBA" id="ARBA00023242"/>
    </source>
</evidence>
<gene>
    <name evidence="8" type="ORF">EJ04DRAFT_9213</name>
</gene>
<comment type="similarity">
    <text evidence="2 6">Belongs to the DIM1 family.</text>
</comment>
<evidence type="ECO:0000256" key="7">
    <source>
        <dbReference type="PIRSR" id="PIRSR017199-1"/>
    </source>
</evidence>
<dbReference type="GO" id="GO:0005682">
    <property type="term" value="C:U5 snRNP"/>
    <property type="evidence" value="ECO:0007669"/>
    <property type="project" value="UniProtKB-UniRule"/>
</dbReference>
<sequence>MEKTSTFSVSSLYLDYLHTGWHVDQAILSEEDRVVCIRFGRDNEVMCMQTDEVLRKIQKRVEEFAVIYVCDINKVKDFNRMYELYDPCCIMFFWRNKHMLVDCGTGNNNKVNFEIFDKQDLIDIIESVYRGAKRGQGLVVAPKDFSTHWNW</sequence>
<keyword evidence="9" id="KW-1185">Reference proteome</keyword>
<comment type="function">
    <text evidence="6">Essential role in pre-mRNA splicing. Also essential for entry into mitosis (G2/M progression) as well as for chromosome segregation during mitosis.</text>
</comment>
<evidence type="ECO:0000256" key="6">
    <source>
        <dbReference type="PIRNR" id="PIRNR017199"/>
    </source>
</evidence>
<comment type="subcellular location">
    <subcellularLocation>
        <location evidence="1 6">Nucleus</location>
    </subcellularLocation>
</comment>
<dbReference type="InterPro" id="IPR004123">
    <property type="entry name" value="Dim1"/>
</dbReference>
<dbReference type="GO" id="GO:0000398">
    <property type="term" value="P:mRNA splicing, via spliceosome"/>
    <property type="evidence" value="ECO:0007669"/>
    <property type="project" value="UniProtKB-UniRule"/>
</dbReference>
<dbReference type="PANTHER" id="PTHR12052">
    <property type="entry name" value="THIOREDOXIN-LIKE PROTEN 4A, 4B"/>
    <property type="match status" value="1"/>
</dbReference>
<evidence type="ECO:0000256" key="2">
    <source>
        <dbReference type="ARBA" id="ARBA00008241"/>
    </source>
</evidence>
<name>A0A9P4R6M3_9PLEO</name>
<evidence type="ECO:0000313" key="9">
    <source>
        <dbReference type="Proteomes" id="UP000799444"/>
    </source>
</evidence>
<protein>
    <recommendedName>
        <fullName evidence="6">Spliceosomal protein DIB1</fullName>
    </recommendedName>
</protein>
<dbReference type="InterPro" id="IPR036249">
    <property type="entry name" value="Thioredoxin-like_sf"/>
</dbReference>
<dbReference type="GO" id="GO:0005681">
    <property type="term" value="C:spliceosomal complex"/>
    <property type="evidence" value="ECO:0007669"/>
    <property type="project" value="TreeGrafter"/>
</dbReference>
<dbReference type="GO" id="GO:0046540">
    <property type="term" value="C:U4/U6 x U5 tri-snRNP complex"/>
    <property type="evidence" value="ECO:0007669"/>
    <property type="project" value="UniProtKB-UniRule"/>
</dbReference>
<dbReference type="SMART" id="SM01410">
    <property type="entry name" value="DIM1"/>
    <property type="match status" value="1"/>
</dbReference>
<dbReference type="PIRSF" id="PIRSF017199">
    <property type="entry name" value="mRNA_splic_U5"/>
    <property type="match status" value="1"/>
</dbReference>
<dbReference type="CDD" id="cd02954">
    <property type="entry name" value="DIM1"/>
    <property type="match status" value="1"/>
</dbReference>
<dbReference type="SUPFAM" id="SSF52833">
    <property type="entry name" value="Thioredoxin-like"/>
    <property type="match status" value="1"/>
</dbReference>
<evidence type="ECO:0000256" key="3">
    <source>
        <dbReference type="ARBA" id="ARBA00022664"/>
    </source>
</evidence>
<keyword evidence="5 6" id="KW-0539">Nucleus</keyword>
<dbReference type="Pfam" id="PF02966">
    <property type="entry name" value="DIM1"/>
    <property type="match status" value="1"/>
</dbReference>
<keyword evidence="4 6" id="KW-0508">mRNA splicing</keyword>
<feature type="disulfide bond" evidence="7">
    <location>
        <begin position="47"/>
        <end position="88"/>
    </location>
</feature>
<accession>A0A9P4R6M3</accession>
<dbReference type="AlphaFoldDB" id="A0A9P4R6M3"/>
<dbReference type="Proteomes" id="UP000799444">
    <property type="component" value="Unassembled WGS sequence"/>
</dbReference>
<organism evidence="8 9">
    <name type="scientific">Polyplosphaeria fusca</name>
    <dbReference type="NCBI Taxonomy" id="682080"/>
    <lineage>
        <taxon>Eukaryota</taxon>
        <taxon>Fungi</taxon>
        <taxon>Dikarya</taxon>
        <taxon>Ascomycota</taxon>
        <taxon>Pezizomycotina</taxon>
        <taxon>Dothideomycetes</taxon>
        <taxon>Pleosporomycetidae</taxon>
        <taxon>Pleosporales</taxon>
        <taxon>Tetraplosphaeriaceae</taxon>
        <taxon>Polyplosphaeria</taxon>
    </lineage>
</organism>
<evidence type="ECO:0000256" key="1">
    <source>
        <dbReference type="ARBA" id="ARBA00004123"/>
    </source>
</evidence>